<evidence type="ECO:0000313" key="4">
    <source>
        <dbReference type="Proteomes" id="UP001164390"/>
    </source>
</evidence>
<dbReference type="KEGG" id="sgrg:L0C25_00595"/>
<reference evidence="3" key="1">
    <citation type="submission" date="2022-01" db="EMBL/GenBank/DDBJ databases">
        <title>Nocardioidaceae gen. sp. A5X3R13.</title>
        <authorList>
            <person name="Lopez Marin M.A."/>
            <person name="Uhlik O."/>
        </authorList>
    </citation>
    <scope>NUCLEOTIDE SEQUENCE</scope>
    <source>
        <strain evidence="3">A5X3R13</strain>
    </source>
</reference>
<keyword evidence="2" id="KW-0812">Transmembrane</keyword>
<feature type="region of interest" description="Disordered" evidence="1">
    <location>
        <begin position="48"/>
        <end position="116"/>
    </location>
</feature>
<dbReference type="EMBL" id="CP094970">
    <property type="protein sequence ID" value="UYM05618.1"/>
    <property type="molecule type" value="Genomic_DNA"/>
</dbReference>
<name>A0AA46TJH4_9ACTN</name>
<evidence type="ECO:0000256" key="1">
    <source>
        <dbReference type="SAM" id="MobiDB-lite"/>
    </source>
</evidence>
<protein>
    <submittedName>
        <fullName evidence="3">Uncharacterized protein</fullName>
    </submittedName>
</protein>
<evidence type="ECO:0000313" key="3">
    <source>
        <dbReference type="EMBL" id="UYM05618.1"/>
    </source>
</evidence>
<keyword evidence="4" id="KW-1185">Reference proteome</keyword>
<gene>
    <name evidence="3" type="ORF">L0C25_00595</name>
</gene>
<dbReference type="AlphaFoldDB" id="A0AA46TJH4"/>
<feature type="transmembrane region" description="Helical" evidence="2">
    <location>
        <begin position="20"/>
        <end position="42"/>
    </location>
</feature>
<dbReference type="RefSeq" id="WP_271634436.1">
    <property type="nucleotide sequence ID" value="NZ_CP094970.1"/>
</dbReference>
<proteinExistence type="predicted"/>
<dbReference type="Proteomes" id="UP001164390">
    <property type="component" value="Chromosome"/>
</dbReference>
<accession>A0AA46TJH4</accession>
<sequence>MNLDQSDPDGARNRLLVKLIGGLVIAGIVIGLVVGLLGTTVLRSMGLKEQPPPAATPRDHSTEIIDGGSDDETPSDEGEDEGDESETPDDESTDNASDDRPPAELRATPNPAEPGEEITLAGSFRKLHGGVLQVQRREGGTWTDFPVTANVNPNGTFSTYILTSRTGTAPFRLLHEPTGRTTPVVRITIG</sequence>
<evidence type="ECO:0000256" key="2">
    <source>
        <dbReference type="SAM" id="Phobius"/>
    </source>
</evidence>
<keyword evidence="2" id="KW-0472">Membrane</keyword>
<keyword evidence="2" id="KW-1133">Transmembrane helix</keyword>
<organism evidence="3 4">
    <name type="scientific">Solicola gregarius</name>
    <dbReference type="NCBI Taxonomy" id="2908642"/>
    <lineage>
        <taxon>Bacteria</taxon>
        <taxon>Bacillati</taxon>
        <taxon>Actinomycetota</taxon>
        <taxon>Actinomycetes</taxon>
        <taxon>Propionibacteriales</taxon>
        <taxon>Nocardioidaceae</taxon>
        <taxon>Solicola</taxon>
    </lineage>
</organism>
<feature type="compositionally biased region" description="Acidic residues" evidence="1">
    <location>
        <begin position="68"/>
        <end position="93"/>
    </location>
</feature>